<dbReference type="SUPFAM" id="SSF82185">
    <property type="entry name" value="Histone H3 K4-specific methyltransferase SET7/9 N-terminal domain"/>
    <property type="match status" value="1"/>
</dbReference>
<dbReference type="PROSITE" id="PS51257">
    <property type="entry name" value="PROKAR_LIPOPROTEIN"/>
    <property type="match status" value="1"/>
</dbReference>
<dbReference type="Proteomes" id="UP000280099">
    <property type="component" value="Unassembled WGS sequence"/>
</dbReference>
<gene>
    <name evidence="3" type="ORF">DES31_0292</name>
</gene>
<comment type="caution">
    <text evidence="3">The sequence shown here is derived from an EMBL/GenBank/DDBJ whole genome shotgun (WGS) entry which is preliminary data.</text>
</comment>
<dbReference type="EMBL" id="RBJC01000004">
    <property type="protein sequence ID" value="RKR76979.1"/>
    <property type="molecule type" value="Genomic_DNA"/>
</dbReference>
<dbReference type="AlphaFoldDB" id="A0A420XI97"/>
<evidence type="ECO:0000313" key="3">
    <source>
        <dbReference type="EMBL" id="RKR76979.1"/>
    </source>
</evidence>
<reference evidence="3 4" key="1">
    <citation type="submission" date="2018-10" db="EMBL/GenBank/DDBJ databases">
        <title>Genomic Encyclopedia of Type Strains, Phase IV (KMG-IV): sequencing the most valuable type-strain genomes for metagenomic binning, comparative biology and taxonomic classification.</title>
        <authorList>
            <person name="Goeker M."/>
        </authorList>
    </citation>
    <scope>NUCLEOTIDE SEQUENCE [LARGE SCALE GENOMIC DNA]</scope>
    <source>
        <strain evidence="3 4">DSM 23800</strain>
    </source>
</reference>
<proteinExistence type="predicted"/>
<feature type="compositionally biased region" description="Polar residues" evidence="1">
    <location>
        <begin position="42"/>
        <end position="52"/>
    </location>
</feature>
<name>A0A420XI97_9PAST</name>
<feature type="chain" id="PRO_5019120461" description="MORN repeat protein" evidence="2">
    <location>
        <begin position="23"/>
        <end position="137"/>
    </location>
</feature>
<feature type="signal peptide" evidence="2">
    <location>
        <begin position="1"/>
        <end position="22"/>
    </location>
</feature>
<sequence length="137" mass="15334">MKKVLMVSACILMSGCTGFAQKYVEISDSLGLTPDYAKPIEQEQSTKSFNTPQVPPNTPEGEFETTSSNGLVFKSYVENGKFNRYADVYYPNGQLQSHTVLKDGLVDGWSYGYTPQGKLMSRILYEKGKIIKQEKVE</sequence>
<keyword evidence="2" id="KW-0732">Signal</keyword>
<keyword evidence="4" id="KW-1185">Reference proteome</keyword>
<protein>
    <recommendedName>
        <fullName evidence="5">MORN repeat protein</fullName>
    </recommendedName>
</protein>
<evidence type="ECO:0008006" key="5">
    <source>
        <dbReference type="Google" id="ProtNLM"/>
    </source>
</evidence>
<evidence type="ECO:0000256" key="2">
    <source>
        <dbReference type="SAM" id="SignalP"/>
    </source>
</evidence>
<evidence type="ECO:0000256" key="1">
    <source>
        <dbReference type="SAM" id="MobiDB-lite"/>
    </source>
</evidence>
<evidence type="ECO:0000313" key="4">
    <source>
        <dbReference type="Proteomes" id="UP000280099"/>
    </source>
</evidence>
<accession>A0A420XI97</accession>
<feature type="region of interest" description="Disordered" evidence="1">
    <location>
        <begin position="41"/>
        <end position="66"/>
    </location>
</feature>
<dbReference type="Gene3D" id="3.90.930.1">
    <property type="match status" value="1"/>
</dbReference>
<organism evidence="3 4">
    <name type="scientific">Otariodibacter oris</name>
    <dbReference type="NCBI Taxonomy" id="1032623"/>
    <lineage>
        <taxon>Bacteria</taxon>
        <taxon>Pseudomonadati</taxon>
        <taxon>Pseudomonadota</taxon>
        <taxon>Gammaproteobacteria</taxon>
        <taxon>Pasteurellales</taxon>
        <taxon>Pasteurellaceae</taxon>
        <taxon>Otariodibacter</taxon>
    </lineage>
</organism>